<dbReference type="Proteomes" id="UP000011014">
    <property type="component" value="Unassembled WGS sequence"/>
</dbReference>
<reference evidence="2" key="1">
    <citation type="journal article" date="2010" name="Science">
        <title>Plasticity of animal genome architecture unmasked by rapid evolution of a pelagic tunicate.</title>
        <authorList>
            <person name="Denoeud F."/>
            <person name="Henriet S."/>
            <person name="Mungpakdee S."/>
            <person name="Aury J.M."/>
            <person name="Da Silva C."/>
            <person name="Brinkmann H."/>
            <person name="Mikhaleva J."/>
            <person name="Olsen L.C."/>
            <person name="Jubin C."/>
            <person name="Canestro C."/>
            <person name="Bouquet J.M."/>
            <person name="Danks G."/>
            <person name="Poulain J."/>
            <person name="Campsteijn C."/>
            <person name="Adamski M."/>
            <person name="Cross I."/>
            <person name="Yadetie F."/>
            <person name="Muffato M."/>
            <person name="Louis A."/>
            <person name="Butcher S."/>
            <person name="Tsagkogeorga G."/>
            <person name="Konrad A."/>
            <person name="Singh S."/>
            <person name="Jensen M.F."/>
            <person name="Cong E.H."/>
            <person name="Eikeseth-Otteraa H."/>
            <person name="Noel B."/>
            <person name="Anthouard V."/>
            <person name="Porcel B.M."/>
            <person name="Kachouri-Lafond R."/>
            <person name="Nishino A."/>
            <person name="Ugolini M."/>
            <person name="Chourrout P."/>
            <person name="Nishida H."/>
            <person name="Aasland R."/>
            <person name="Huzurbazar S."/>
            <person name="Westhof E."/>
            <person name="Delsuc F."/>
            <person name="Lehrach H."/>
            <person name="Reinhardt R."/>
            <person name="Weissenbach J."/>
            <person name="Roy S.W."/>
            <person name="Artiguenave F."/>
            <person name="Postlethwait J.H."/>
            <person name="Manak J.R."/>
            <person name="Thompson E.M."/>
            <person name="Jaillon O."/>
            <person name="Du Pasquier L."/>
            <person name="Boudinot P."/>
            <person name="Liberles D.A."/>
            <person name="Volff J.N."/>
            <person name="Philippe H."/>
            <person name="Lenhard B."/>
            <person name="Roest Crollius H."/>
            <person name="Wincker P."/>
            <person name="Chourrout D."/>
        </authorList>
    </citation>
    <scope>NUCLEOTIDE SEQUENCE [LARGE SCALE GENOMIC DNA]</scope>
</reference>
<keyword evidence="1" id="KW-0175">Coiled coil</keyword>
<proteinExistence type="predicted"/>
<accession>E4YGY2</accession>
<evidence type="ECO:0000313" key="2">
    <source>
        <dbReference type="EMBL" id="CBY34756.1"/>
    </source>
</evidence>
<gene>
    <name evidence="2" type="ORF">GSOID_T00024792001</name>
</gene>
<dbReference type="EMBL" id="FN654541">
    <property type="protein sequence ID" value="CBY34756.1"/>
    <property type="molecule type" value="Genomic_DNA"/>
</dbReference>
<feature type="coiled-coil region" evidence="1">
    <location>
        <begin position="44"/>
        <end position="71"/>
    </location>
</feature>
<organism evidence="2">
    <name type="scientific">Oikopleura dioica</name>
    <name type="common">Tunicate</name>
    <dbReference type="NCBI Taxonomy" id="34765"/>
    <lineage>
        <taxon>Eukaryota</taxon>
        <taxon>Metazoa</taxon>
        <taxon>Chordata</taxon>
        <taxon>Tunicata</taxon>
        <taxon>Appendicularia</taxon>
        <taxon>Copelata</taxon>
        <taxon>Oikopleuridae</taxon>
        <taxon>Oikopleura</taxon>
    </lineage>
</organism>
<dbReference type="AlphaFoldDB" id="E4YGY2"/>
<protein>
    <submittedName>
        <fullName evidence="2">Uncharacterized protein</fullName>
    </submittedName>
</protein>
<evidence type="ECO:0000256" key="1">
    <source>
        <dbReference type="SAM" id="Coils"/>
    </source>
</evidence>
<name>E4YGY2_OIKDI</name>
<sequence length="176" mass="20372">MEKSIYETQKEIDEKFKSLVVADKNQLMIISKKNEQLTKMFEELSLAKKNMKLLDKMIKNHRSEMKLIEERQKLAMDNPDIFDSDDPVKSSLEWWNGDDEPSKIIDLYTAKLAEHEKISENISNLISLTQSTLLRILDISKNKASSGSVNILPTMGSTNSFIDRSYLNFMVYFNII</sequence>